<dbReference type="Gene3D" id="3.30.9.30">
    <property type="match status" value="1"/>
</dbReference>
<dbReference type="Proteomes" id="UP001218218">
    <property type="component" value="Unassembled WGS sequence"/>
</dbReference>
<name>A0AAD6ZVH3_9AGAR</name>
<dbReference type="EMBL" id="JARIHO010000025">
    <property type="protein sequence ID" value="KAJ7342438.1"/>
    <property type="molecule type" value="Genomic_DNA"/>
</dbReference>
<comment type="caution">
    <text evidence="1">The sequence shown here is derived from an EMBL/GenBank/DDBJ whole genome shotgun (WGS) entry which is preliminary data.</text>
</comment>
<organism evidence="1 2">
    <name type="scientific">Mycena albidolilacea</name>
    <dbReference type="NCBI Taxonomy" id="1033008"/>
    <lineage>
        <taxon>Eukaryota</taxon>
        <taxon>Fungi</taxon>
        <taxon>Dikarya</taxon>
        <taxon>Basidiomycota</taxon>
        <taxon>Agaricomycotina</taxon>
        <taxon>Agaricomycetes</taxon>
        <taxon>Agaricomycetidae</taxon>
        <taxon>Agaricales</taxon>
        <taxon>Marasmiineae</taxon>
        <taxon>Mycenaceae</taxon>
        <taxon>Mycena</taxon>
    </lineage>
</organism>
<accession>A0AAD6ZVH3</accession>
<keyword evidence="2" id="KW-1185">Reference proteome</keyword>
<sequence length="83" mass="9637">MLTDFCPLVVHMLKWKLYMHHPLRMWVERNVTLLGDVCYLKLPHLDQACTEHLVEELATSGCALHLMGPEVQAARDEVFHQVK</sequence>
<dbReference type="AlphaFoldDB" id="A0AAD6ZVH3"/>
<proteinExistence type="predicted"/>
<reference evidence="1" key="1">
    <citation type="submission" date="2023-03" db="EMBL/GenBank/DDBJ databases">
        <title>Massive genome expansion in bonnet fungi (Mycena s.s.) driven by repeated elements and novel gene families across ecological guilds.</title>
        <authorList>
            <consortium name="Lawrence Berkeley National Laboratory"/>
            <person name="Harder C.B."/>
            <person name="Miyauchi S."/>
            <person name="Viragh M."/>
            <person name="Kuo A."/>
            <person name="Thoen E."/>
            <person name="Andreopoulos B."/>
            <person name="Lu D."/>
            <person name="Skrede I."/>
            <person name="Drula E."/>
            <person name="Henrissat B."/>
            <person name="Morin E."/>
            <person name="Kohler A."/>
            <person name="Barry K."/>
            <person name="LaButti K."/>
            <person name="Morin E."/>
            <person name="Salamov A."/>
            <person name="Lipzen A."/>
            <person name="Mereny Z."/>
            <person name="Hegedus B."/>
            <person name="Baldrian P."/>
            <person name="Stursova M."/>
            <person name="Weitz H."/>
            <person name="Taylor A."/>
            <person name="Grigoriev I.V."/>
            <person name="Nagy L.G."/>
            <person name="Martin F."/>
            <person name="Kauserud H."/>
        </authorList>
    </citation>
    <scope>NUCLEOTIDE SEQUENCE</scope>
    <source>
        <strain evidence="1">CBHHK002</strain>
    </source>
</reference>
<dbReference type="InterPro" id="IPR036188">
    <property type="entry name" value="FAD/NAD-bd_sf"/>
</dbReference>
<protein>
    <submittedName>
        <fullName evidence="1">Uncharacterized protein</fullName>
    </submittedName>
</protein>
<evidence type="ECO:0000313" key="2">
    <source>
        <dbReference type="Proteomes" id="UP001218218"/>
    </source>
</evidence>
<gene>
    <name evidence="1" type="ORF">DFH08DRAFT_963190</name>
</gene>
<evidence type="ECO:0000313" key="1">
    <source>
        <dbReference type="EMBL" id="KAJ7342438.1"/>
    </source>
</evidence>
<dbReference type="Gene3D" id="3.50.50.60">
    <property type="entry name" value="FAD/NAD(P)-binding domain"/>
    <property type="match status" value="1"/>
</dbReference>